<evidence type="ECO:0000256" key="1">
    <source>
        <dbReference type="ARBA" id="ARBA00022741"/>
    </source>
</evidence>
<feature type="region of interest" description="Disordered" evidence="3">
    <location>
        <begin position="97"/>
        <end position="116"/>
    </location>
</feature>
<dbReference type="InterPro" id="IPR006073">
    <property type="entry name" value="GTP-bd"/>
</dbReference>
<feature type="domain" description="OBG-type G" evidence="4">
    <location>
        <begin position="338"/>
        <end position="519"/>
    </location>
</feature>
<dbReference type="SUPFAM" id="SSF52540">
    <property type="entry name" value="P-loop containing nucleoside triphosphate hydrolases"/>
    <property type="match status" value="1"/>
</dbReference>
<dbReference type="InterPro" id="IPR027417">
    <property type="entry name" value="P-loop_NTPase"/>
</dbReference>
<dbReference type="EMBL" id="CP014501">
    <property type="protein sequence ID" value="ANB12696.1"/>
    <property type="molecule type" value="Genomic_DNA"/>
</dbReference>
<keyword evidence="2" id="KW-0342">GTP-binding</keyword>
<evidence type="ECO:0000256" key="3">
    <source>
        <dbReference type="SAM" id="MobiDB-lite"/>
    </source>
</evidence>
<sequence length="521" mass="58226">MFALPKSRYLYRYARQEFRSFTSTTPKYGIEDLVEQSTLYQDHWAPEEPELRKAQYKIPYSLDSYRHRHKQETNFADLRIIKLASGKGGDGKASFLREAGRAKGPPDGGDGGRGGSIYVQAVEGETSLHKLRNHYTAEPGKSGGSDQLSGKNGKNILIQVPIGTVIKWIPAPKLVKELHEVETAKRLAEREALGLTTITSKLPRQDLFVDVDMFEDYYSAERERFIQLHREHYADGEGWIFKEREDEYYESRDYFQKLNSKVKFFDLLTRRKELECDRIPVNGIDLDKAADPVRLLAGGSGGMGNMHFQTLEIRNPKFAKKARYGIEEYFLFELKLLADLGLVGLPNAGKSTLLRAISQARPRVGHWEFTTLNPTIGTISLGISKPSFTVADIPGIIQGASDNKGMGLDFLRHVERSGGLVFVVALDRPDPSADLEILLTEMGSKRLQNKSILVIATKADVPDSELRYSQLRDKVNTLSSHPLLQDSTPGTLDVQIVPCCAQKAQNIEAVIGLMGRAAGKL</sequence>
<dbReference type="InterPro" id="IPR045086">
    <property type="entry name" value="OBG_GTPase"/>
</dbReference>
<dbReference type="PRINTS" id="PR00326">
    <property type="entry name" value="GTP1OBG"/>
</dbReference>
<dbReference type="InterPro" id="IPR036726">
    <property type="entry name" value="GTP1_OBG_dom_sf"/>
</dbReference>
<proteinExistence type="predicted"/>
<dbReference type="SUPFAM" id="SSF82051">
    <property type="entry name" value="Obg GTP-binding protein N-terminal domain"/>
    <property type="match status" value="2"/>
</dbReference>
<dbReference type="RefSeq" id="XP_018735173.1">
    <property type="nucleotide sequence ID" value="XM_018882934.1"/>
</dbReference>
<dbReference type="Gene3D" id="3.40.50.300">
    <property type="entry name" value="P-loop containing nucleotide triphosphate hydrolases"/>
    <property type="match status" value="1"/>
</dbReference>
<keyword evidence="7" id="KW-1185">Reference proteome</keyword>
<dbReference type="GO" id="GO:0005743">
    <property type="term" value="C:mitochondrial inner membrane"/>
    <property type="evidence" value="ECO:0007669"/>
    <property type="project" value="EnsemblFungi"/>
</dbReference>
<evidence type="ECO:0000313" key="6">
    <source>
        <dbReference type="EMBL" id="ANB12696.1"/>
    </source>
</evidence>
<evidence type="ECO:0000256" key="2">
    <source>
        <dbReference type="ARBA" id="ARBA00023134"/>
    </source>
</evidence>
<dbReference type="OrthoDB" id="347018at2759"/>
<dbReference type="InterPro" id="IPR006169">
    <property type="entry name" value="GTP1_OBG_dom"/>
</dbReference>
<dbReference type="GO" id="GO:1902775">
    <property type="term" value="P:mitochondrial large ribosomal subunit assembly"/>
    <property type="evidence" value="ECO:0007669"/>
    <property type="project" value="EnsemblFungi"/>
</dbReference>
<evidence type="ECO:0000259" key="4">
    <source>
        <dbReference type="PROSITE" id="PS51710"/>
    </source>
</evidence>
<dbReference type="PANTHER" id="PTHR11702:SF31">
    <property type="entry name" value="MITOCHONDRIAL RIBOSOME-ASSOCIATED GTPASE 2"/>
    <property type="match status" value="1"/>
</dbReference>
<dbReference type="GO" id="GO:0043022">
    <property type="term" value="F:ribosome binding"/>
    <property type="evidence" value="ECO:0007669"/>
    <property type="project" value="EnsemblFungi"/>
</dbReference>
<dbReference type="Pfam" id="PF01926">
    <property type="entry name" value="MMR_HSR1"/>
    <property type="match status" value="1"/>
</dbReference>
<dbReference type="GO" id="GO:0005525">
    <property type="term" value="F:GTP binding"/>
    <property type="evidence" value="ECO:0007669"/>
    <property type="project" value="UniProtKB-KW"/>
</dbReference>
<dbReference type="PROSITE" id="PS51710">
    <property type="entry name" value="G_OBG"/>
    <property type="match status" value="1"/>
</dbReference>
<dbReference type="GeneID" id="30038053"/>
<feature type="domain" description="Obg" evidence="5">
    <location>
        <begin position="73"/>
        <end position="337"/>
    </location>
</feature>
<dbReference type="KEGG" id="slb:AWJ20_963"/>
<dbReference type="PROSITE" id="PS51883">
    <property type="entry name" value="OBG"/>
    <property type="match status" value="1"/>
</dbReference>
<evidence type="ECO:0000313" key="7">
    <source>
        <dbReference type="Proteomes" id="UP000189580"/>
    </source>
</evidence>
<accession>A0A167DB06</accession>
<organism evidence="6 7">
    <name type="scientific">Sugiyamaella lignohabitans</name>
    <dbReference type="NCBI Taxonomy" id="796027"/>
    <lineage>
        <taxon>Eukaryota</taxon>
        <taxon>Fungi</taxon>
        <taxon>Dikarya</taxon>
        <taxon>Ascomycota</taxon>
        <taxon>Saccharomycotina</taxon>
        <taxon>Dipodascomycetes</taxon>
        <taxon>Dipodascales</taxon>
        <taxon>Trichomonascaceae</taxon>
        <taxon>Sugiyamaella</taxon>
    </lineage>
</organism>
<dbReference type="PANTHER" id="PTHR11702">
    <property type="entry name" value="DEVELOPMENTALLY REGULATED GTP-BINDING PROTEIN-RELATED"/>
    <property type="match status" value="1"/>
</dbReference>
<reference evidence="6 7" key="1">
    <citation type="submission" date="2016-02" db="EMBL/GenBank/DDBJ databases">
        <title>Complete genome sequence and transcriptome regulation of the pentose utilising yeast Sugiyamaella lignohabitans.</title>
        <authorList>
            <person name="Bellasio M."/>
            <person name="Peymann A."/>
            <person name="Valli M."/>
            <person name="Sipitzky M."/>
            <person name="Graf A."/>
            <person name="Sauer M."/>
            <person name="Marx H."/>
            <person name="Mattanovich D."/>
        </authorList>
    </citation>
    <scope>NUCLEOTIDE SEQUENCE [LARGE SCALE GENOMIC DNA]</scope>
    <source>
        <strain evidence="6 7">CBS 10342</strain>
    </source>
</reference>
<gene>
    <name evidence="6" type="primary">MTG2</name>
    <name evidence="6" type="ORF">AWJ20_963</name>
</gene>
<protein>
    <submittedName>
        <fullName evidence="6">Putative GTPase MTG2</fullName>
    </submittedName>
</protein>
<feature type="compositionally biased region" description="Gly residues" evidence="3">
    <location>
        <begin position="106"/>
        <end position="115"/>
    </location>
</feature>
<dbReference type="Gene3D" id="2.70.210.12">
    <property type="entry name" value="GTP1/OBG domain"/>
    <property type="match status" value="1"/>
</dbReference>
<dbReference type="InterPro" id="IPR031167">
    <property type="entry name" value="G_OBG"/>
</dbReference>
<evidence type="ECO:0000259" key="5">
    <source>
        <dbReference type="PROSITE" id="PS51883"/>
    </source>
</evidence>
<dbReference type="AlphaFoldDB" id="A0A167DB06"/>
<dbReference type="GO" id="GO:0003924">
    <property type="term" value="F:GTPase activity"/>
    <property type="evidence" value="ECO:0007669"/>
    <property type="project" value="InterPro"/>
</dbReference>
<dbReference type="Pfam" id="PF01018">
    <property type="entry name" value="GTP1_OBG"/>
    <property type="match status" value="2"/>
</dbReference>
<keyword evidence="1" id="KW-0547">Nucleotide-binding</keyword>
<name>A0A167DB06_9ASCO</name>
<dbReference type="CDD" id="cd01898">
    <property type="entry name" value="Obg"/>
    <property type="match status" value="1"/>
</dbReference>
<dbReference type="Proteomes" id="UP000189580">
    <property type="component" value="Chromosome a"/>
</dbReference>